<dbReference type="OrthoDB" id="6628349at2759"/>
<dbReference type="PANTHER" id="PTHR45749:SF21">
    <property type="entry name" value="DUF4371 DOMAIN-CONTAINING PROTEIN"/>
    <property type="match status" value="1"/>
</dbReference>
<dbReference type="Proteomes" id="UP001152795">
    <property type="component" value="Unassembled WGS sequence"/>
</dbReference>
<dbReference type="SMART" id="SM00597">
    <property type="entry name" value="ZnF_TTF"/>
    <property type="match status" value="1"/>
</dbReference>
<comment type="caution">
    <text evidence="1">The sequence shown here is derived from an EMBL/GenBank/DDBJ whole genome shotgun (WGS) entry which is preliminary data.</text>
</comment>
<reference evidence="1" key="1">
    <citation type="submission" date="2020-04" db="EMBL/GenBank/DDBJ databases">
        <authorList>
            <person name="Alioto T."/>
            <person name="Alioto T."/>
            <person name="Gomez Garrido J."/>
        </authorList>
    </citation>
    <scope>NUCLEOTIDE SEQUENCE</scope>
    <source>
        <strain evidence="1">A484AB</strain>
    </source>
</reference>
<proteinExistence type="predicted"/>
<organism evidence="1 2">
    <name type="scientific">Paramuricea clavata</name>
    <name type="common">Red gorgonian</name>
    <name type="synonym">Violescent sea-whip</name>
    <dbReference type="NCBI Taxonomy" id="317549"/>
    <lineage>
        <taxon>Eukaryota</taxon>
        <taxon>Metazoa</taxon>
        <taxon>Cnidaria</taxon>
        <taxon>Anthozoa</taxon>
        <taxon>Octocorallia</taxon>
        <taxon>Malacalcyonacea</taxon>
        <taxon>Plexauridae</taxon>
        <taxon>Paramuricea</taxon>
    </lineage>
</organism>
<dbReference type="InterPro" id="IPR006580">
    <property type="entry name" value="Znf_TTF"/>
</dbReference>
<accession>A0A7D9KAC1</accession>
<evidence type="ECO:0000313" key="2">
    <source>
        <dbReference type="Proteomes" id="UP001152795"/>
    </source>
</evidence>
<dbReference type="AlphaFoldDB" id="A0A7D9KAC1"/>
<dbReference type="EMBL" id="CACRXK020031572">
    <property type="protein sequence ID" value="CAB4043130.1"/>
    <property type="molecule type" value="Genomic_DNA"/>
</dbReference>
<protein>
    <submittedName>
        <fullName evidence="1">Uncharacterized protein</fullName>
    </submittedName>
</protein>
<gene>
    <name evidence="1" type="ORF">PACLA_8A044430</name>
</gene>
<keyword evidence="2" id="KW-1185">Reference proteome</keyword>
<name>A0A7D9KAC1_PARCT</name>
<dbReference type="PANTHER" id="PTHR45749">
    <property type="match status" value="1"/>
</dbReference>
<sequence>MEARDPFTEIVNEANRALIVNNLGPIRPLIEFPVSTSGKRTFKFQSRWYDLHSWLEYSVLKDAAFCFNCRCFGTLVGSSEETFTKTGFRTWKKASGESGKLANHAKTQMHILSMERMQNFKSENQHIDVQLVGIAEASKTRKEQEREENRQIVQTIFDVVRHLAKQNTAFRPWAQRDK</sequence>
<evidence type="ECO:0000313" key="1">
    <source>
        <dbReference type="EMBL" id="CAB4043130.1"/>
    </source>
</evidence>